<dbReference type="GO" id="GO:0005886">
    <property type="term" value="C:plasma membrane"/>
    <property type="evidence" value="ECO:0007669"/>
    <property type="project" value="TreeGrafter"/>
</dbReference>
<dbReference type="InterPro" id="IPR027417">
    <property type="entry name" value="P-loop_NTPase"/>
</dbReference>
<evidence type="ECO:0000313" key="5">
    <source>
        <dbReference type="EMBL" id="SHE54129.1"/>
    </source>
</evidence>
<dbReference type="Proteomes" id="UP000183987">
    <property type="component" value="Unassembled WGS sequence"/>
</dbReference>
<dbReference type="EMBL" id="FQUE01000001">
    <property type="protein sequence ID" value="SHE54129.1"/>
    <property type="molecule type" value="Genomic_DNA"/>
</dbReference>
<evidence type="ECO:0000256" key="1">
    <source>
        <dbReference type="ARBA" id="ARBA00006611"/>
    </source>
</evidence>
<sequence>MTISPKPPSASPAEIDAALALRLRDADLIPQDGIDRALARAQAQGTTLDRALLEQGQLEEDVLLTHLCDLTGLAFCADPFAEGLVADPAAVAHLSPGYLSAKAAVPVLGEDGAPRRVLLAAPRDMDLREELSFHLGGPIHVIGATARSVRLMLSQVDAAEPARTDRVPDAATATAPEIDGPVIRFVASKLADAVALGASDLHFEVTARDLVVRLRVNGILTPQPVDRALSPEAVLARLKVMANANVTERRMPQDARLTATIAGRRIDFRFSSIPTQTGESVVLRVLDPRALRLGWDRLGFDADMVARIIRIIEQPSGLFLVTGPTGSGKSTTLYTALSHLNRPGVKIVTVEDPVEYNLSGVQQVQVQEAVGLTFARVLRAILRHDPNVILVGEIRDQETAEIACRAAQVGRMVLSTLHANTPAGAATRLTDLGVPAFIVRDVLRGVLGQELVIHGCPSCGGTGCQTCGFTGTAPRTLAADLLDLT</sequence>
<evidence type="ECO:0000256" key="3">
    <source>
        <dbReference type="ARBA" id="ARBA00022840"/>
    </source>
</evidence>
<dbReference type="InterPro" id="IPR037257">
    <property type="entry name" value="T2SS_E_N_sf"/>
</dbReference>
<dbReference type="Gene3D" id="3.40.50.300">
    <property type="entry name" value="P-loop containing nucleotide triphosphate hydrolases"/>
    <property type="match status" value="1"/>
</dbReference>
<reference evidence="6" key="1">
    <citation type="submission" date="2016-11" db="EMBL/GenBank/DDBJ databases">
        <authorList>
            <person name="Varghese N."/>
            <person name="Submissions S."/>
        </authorList>
    </citation>
    <scope>NUCLEOTIDE SEQUENCE [LARGE SCALE GENOMIC DNA]</scope>
    <source>
        <strain evidence="6">DSM 29326</strain>
    </source>
</reference>
<gene>
    <name evidence="5" type="ORF">SAMN05444339_101666</name>
</gene>
<evidence type="ECO:0000256" key="2">
    <source>
        <dbReference type="ARBA" id="ARBA00022741"/>
    </source>
</evidence>
<proteinExistence type="inferred from homology"/>
<protein>
    <submittedName>
        <fullName evidence="5">General secretion pathway protein E</fullName>
    </submittedName>
</protein>
<name>A0A1M4UBL1_LOKAT</name>
<organism evidence="5 6">
    <name type="scientific">Loktanella atrilutea</name>
    <dbReference type="NCBI Taxonomy" id="366533"/>
    <lineage>
        <taxon>Bacteria</taxon>
        <taxon>Pseudomonadati</taxon>
        <taxon>Pseudomonadota</taxon>
        <taxon>Alphaproteobacteria</taxon>
        <taxon>Rhodobacterales</taxon>
        <taxon>Roseobacteraceae</taxon>
        <taxon>Loktanella</taxon>
    </lineage>
</organism>
<dbReference type="GO" id="GO:0005524">
    <property type="term" value="F:ATP binding"/>
    <property type="evidence" value="ECO:0007669"/>
    <property type="project" value="UniProtKB-KW"/>
</dbReference>
<dbReference type="STRING" id="366533.SAMN05444339_101666"/>
<dbReference type="InterPro" id="IPR001482">
    <property type="entry name" value="T2SS/T4SS_dom"/>
</dbReference>
<dbReference type="SMART" id="SM00382">
    <property type="entry name" value="AAA"/>
    <property type="match status" value="1"/>
</dbReference>
<dbReference type="OrthoDB" id="9804785at2"/>
<keyword evidence="6" id="KW-1185">Reference proteome</keyword>
<dbReference type="CDD" id="cd01129">
    <property type="entry name" value="PulE-GspE-like"/>
    <property type="match status" value="1"/>
</dbReference>
<dbReference type="RefSeq" id="WP_072855739.1">
    <property type="nucleotide sequence ID" value="NZ_FQUE01000001.1"/>
</dbReference>
<dbReference type="Pfam" id="PF00437">
    <property type="entry name" value="T2SSE"/>
    <property type="match status" value="1"/>
</dbReference>
<dbReference type="SUPFAM" id="SSF160246">
    <property type="entry name" value="EspE N-terminal domain-like"/>
    <property type="match status" value="1"/>
</dbReference>
<keyword evidence="3" id="KW-0067">ATP-binding</keyword>
<comment type="similarity">
    <text evidence="1">Belongs to the GSP E family.</text>
</comment>
<dbReference type="SUPFAM" id="SSF52540">
    <property type="entry name" value="P-loop containing nucleoside triphosphate hydrolases"/>
    <property type="match status" value="1"/>
</dbReference>
<evidence type="ECO:0000259" key="4">
    <source>
        <dbReference type="SMART" id="SM00382"/>
    </source>
</evidence>
<dbReference type="Gene3D" id="3.30.450.90">
    <property type="match status" value="1"/>
</dbReference>
<dbReference type="PANTHER" id="PTHR30258">
    <property type="entry name" value="TYPE II SECRETION SYSTEM PROTEIN GSPE-RELATED"/>
    <property type="match status" value="1"/>
</dbReference>
<accession>A0A1M4UBL1</accession>
<dbReference type="InterPro" id="IPR003593">
    <property type="entry name" value="AAA+_ATPase"/>
</dbReference>
<feature type="domain" description="AAA+ ATPase" evidence="4">
    <location>
        <begin position="315"/>
        <end position="457"/>
    </location>
</feature>
<keyword evidence="2" id="KW-0547">Nucleotide-binding</keyword>
<dbReference type="GO" id="GO:0016887">
    <property type="term" value="F:ATP hydrolysis activity"/>
    <property type="evidence" value="ECO:0007669"/>
    <property type="project" value="TreeGrafter"/>
</dbReference>
<evidence type="ECO:0000313" key="6">
    <source>
        <dbReference type="Proteomes" id="UP000183987"/>
    </source>
</evidence>
<dbReference type="AlphaFoldDB" id="A0A1M4UBL1"/>
<dbReference type="PANTHER" id="PTHR30258:SF3">
    <property type="entry name" value="SLL1921 PROTEIN"/>
    <property type="match status" value="1"/>
</dbReference>